<dbReference type="GeneID" id="19325544"/>
<dbReference type="AlphaFoldDB" id="R8BJI0"/>
<accession>R8BJI0</accession>
<keyword evidence="2" id="KW-1185">Reference proteome</keyword>
<gene>
    <name evidence="1" type="ORF">UCRPA7_5030</name>
</gene>
<dbReference type="eggNOG" id="ENOG502T49X">
    <property type="taxonomic scope" value="Eukaryota"/>
</dbReference>
<reference evidence="2" key="1">
    <citation type="journal article" date="2013" name="Genome Announc.">
        <title>Draft genome sequence of the ascomycete Phaeoacremonium aleophilum strain UCR-PA7, a causal agent of the esca disease complex in grapevines.</title>
        <authorList>
            <person name="Blanco-Ulate B."/>
            <person name="Rolshausen P."/>
            <person name="Cantu D."/>
        </authorList>
    </citation>
    <scope>NUCLEOTIDE SEQUENCE [LARGE SCALE GENOMIC DNA]</scope>
    <source>
        <strain evidence="2">UCR-PA7</strain>
    </source>
</reference>
<dbReference type="EMBL" id="KB933149">
    <property type="protein sequence ID" value="EON99439.1"/>
    <property type="molecule type" value="Genomic_DNA"/>
</dbReference>
<protein>
    <submittedName>
        <fullName evidence="1">Uncharacterized protein</fullName>
    </submittedName>
</protein>
<dbReference type="Proteomes" id="UP000014074">
    <property type="component" value="Unassembled WGS sequence"/>
</dbReference>
<dbReference type="KEGG" id="tmn:UCRPA7_5030"/>
<evidence type="ECO:0000313" key="1">
    <source>
        <dbReference type="EMBL" id="EON99439.1"/>
    </source>
</evidence>
<dbReference type="HOGENOM" id="CLU_432161_0_0_1"/>
<dbReference type="OrthoDB" id="4216719at2759"/>
<name>R8BJI0_PHAM7</name>
<evidence type="ECO:0000313" key="2">
    <source>
        <dbReference type="Proteomes" id="UP000014074"/>
    </source>
</evidence>
<dbReference type="RefSeq" id="XP_007915771.1">
    <property type="nucleotide sequence ID" value="XM_007917580.1"/>
</dbReference>
<sequence length="590" mass="66389">MAAPAVKMINTRKMRYTGDAMSALKGSDLKNNLHSHDNCKDSIFRENGGDNGPSSKRVWLDRQYETRPPLEADGTFRHIGSYPLTSNLAPWLSKALASYKPEDKVLELVKPYAAAFHNFVESERKSSTGLHDLDAIELTYQYTLEIGAAILLAADATDKPVDLQAEFHTSRAGGDNHFSSWGKVLTGLECDPPIIVQFPFYLMMCQSFTFEPNSAREDYVYSALTGVDWAKGNNKFNDRIRAFESLAKASLPTLDDKKSGQDRCFWRVALAYLRAMNDCENARSFKIPKVAAIKHGLDDELVIAARALDTIGSAYMCSDGAAWLDNEGMDSLIGSALPNDVMDLHTDIRTGETRNLLRLLYPEGLTIEQSMKTVSTLLSGMLCEIFRGHHRARFNNREDGRIAATSPPYSFCRARHRKIFETLEMYITHYPKFWEWTWEIFRMAKEQVTEEGLLEPLVCGLKRARTQEPLPPSPATKFYNLYYDMVENGAAQVEKRQPLGVTDDLAPVIRKIHSLWHKEILEDNKKPGWGIEYDAESDGLFSEAGTILSNRSAISDDMYKFAIAYGRLSMGLPYVAYHTVDAIIMAYGAL</sequence>
<proteinExistence type="predicted"/>
<organism evidence="1 2">
    <name type="scientific">Phaeoacremonium minimum (strain UCR-PA7)</name>
    <name type="common">Esca disease fungus</name>
    <name type="synonym">Togninia minima</name>
    <dbReference type="NCBI Taxonomy" id="1286976"/>
    <lineage>
        <taxon>Eukaryota</taxon>
        <taxon>Fungi</taxon>
        <taxon>Dikarya</taxon>
        <taxon>Ascomycota</taxon>
        <taxon>Pezizomycotina</taxon>
        <taxon>Sordariomycetes</taxon>
        <taxon>Sordariomycetidae</taxon>
        <taxon>Togniniales</taxon>
        <taxon>Togniniaceae</taxon>
        <taxon>Phaeoacremonium</taxon>
    </lineage>
</organism>